<protein>
    <submittedName>
        <fullName evidence="2">Polyhydroxybutyrate depolymerase</fullName>
    </submittedName>
</protein>
<dbReference type="PANTHER" id="PTHR42972:SF8">
    <property type="entry name" value="POLYHYDROXYBUTYRATE DEPOLYMERASE"/>
    <property type="match status" value="1"/>
</dbReference>
<dbReference type="Gene3D" id="3.40.50.1820">
    <property type="entry name" value="alpha/beta hydrolase"/>
    <property type="match status" value="2"/>
</dbReference>
<feature type="chain" id="PRO_5045893140" evidence="1">
    <location>
        <begin position="19"/>
        <end position="333"/>
    </location>
</feature>
<dbReference type="RefSeq" id="WP_169209471.1">
    <property type="nucleotide sequence ID" value="NZ_JAATNW010000001.1"/>
</dbReference>
<gene>
    <name evidence="2" type="ORF">HCJ96_02295</name>
</gene>
<name>A0ABX1QXA0_9ALTE</name>
<reference evidence="2 3" key="1">
    <citation type="submission" date="2020-03" db="EMBL/GenBank/DDBJ databases">
        <title>Alteromonas ponticola sp. nov., isolated from seawater.</title>
        <authorList>
            <person name="Yoon J.-H."/>
            <person name="Kim Y.-O."/>
        </authorList>
    </citation>
    <scope>NUCLEOTIDE SEQUENCE [LARGE SCALE GENOMIC DNA]</scope>
    <source>
        <strain evidence="2 3">MYP5</strain>
    </source>
</reference>
<evidence type="ECO:0000256" key="1">
    <source>
        <dbReference type="SAM" id="SignalP"/>
    </source>
</evidence>
<organism evidence="2 3">
    <name type="scientific">Alteromonas ponticola</name>
    <dbReference type="NCBI Taxonomy" id="2720613"/>
    <lineage>
        <taxon>Bacteria</taxon>
        <taxon>Pseudomonadati</taxon>
        <taxon>Pseudomonadota</taxon>
        <taxon>Gammaproteobacteria</taxon>
        <taxon>Alteromonadales</taxon>
        <taxon>Alteromonadaceae</taxon>
        <taxon>Alteromonas/Salinimonas group</taxon>
        <taxon>Alteromonas</taxon>
    </lineage>
</organism>
<dbReference type="PANTHER" id="PTHR42972">
    <property type="entry name" value="TOL-PAL SYSTEM PROTEIN TOLB"/>
    <property type="match status" value="1"/>
</dbReference>
<keyword evidence="3" id="KW-1185">Reference proteome</keyword>
<sequence>MAHLTLLSAMSMSLNALGQDTLPELNLDLSDMTVSGLSSGGYMATQFHVAHSDTVNGAGVIAAGPYYCGQNDITVALNQCVSKMEEPVDLSSLNQSAASWAEQGKIAPLENLKGDKVWLFHGSKDTKVTAEASDLLSQQYQQWAGEQNVTYIDNKPFAHLFPTREKGGSCLSSDAPYLGNCDYDAAGEMLTSIVGNLTPPSTELSGQVVSFSQPELAGEAAKTMAQTGYTYIPKSCAEGAECKVHISFHGCNQYAEAVGSEYVKNTGLNEWADSNNMVVVYPQTKKSMFMPLNPQGCWDWWGYTSADYATAEGHQIQAVMTIVEKLNSGSNHE</sequence>
<evidence type="ECO:0000313" key="2">
    <source>
        <dbReference type="EMBL" id="NMH58850.1"/>
    </source>
</evidence>
<dbReference type="Proteomes" id="UP000709336">
    <property type="component" value="Unassembled WGS sequence"/>
</dbReference>
<feature type="signal peptide" evidence="1">
    <location>
        <begin position="1"/>
        <end position="18"/>
    </location>
</feature>
<evidence type="ECO:0000313" key="3">
    <source>
        <dbReference type="Proteomes" id="UP000709336"/>
    </source>
</evidence>
<comment type="caution">
    <text evidence="2">The sequence shown here is derived from an EMBL/GenBank/DDBJ whole genome shotgun (WGS) entry which is preliminary data.</text>
</comment>
<keyword evidence="1" id="KW-0732">Signal</keyword>
<dbReference type="EMBL" id="JAATNW010000001">
    <property type="protein sequence ID" value="NMH58850.1"/>
    <property type="molecule type" value="Genomic_DNA"/>
</dbReference>
<accession>A0ABX1QXA0</accession>
<dbReference type="InterPro" id="IPR029058">
    <property type="entry name" value="AB_hydrolase_fold"/>
</dbReference>
<dbReference type="SUPFAM" id="SSF53474">
    <property type="entry name" value="alpha/beta-Hydrolases"/>
    <property type="match status" value="1"/>
</dbReference>
<proteinExistence type="predicted"/>